<dbReference type="GO" id="GO:0009252">
    <property type="term" value="P:peptidoglycan biosynthetic process"/>
    <property type="evidence" value="ECO:0007669"/>
    <property type="project" value="UniProtKB-UniPathway"/>
</dbReference>
<dbReference type="EC" id="3.4.16.4" evidence="4"/>
<evidence type="ECO:0000256" key="9">
    <source>
        <dbReference type="ARBA" id="ARBA00022960"/>
    </source>
</evidence>
<dbReference type="Pfam" id="PF07943">
    <property type="entry name" value="PBP5_C"/>
    <property type="match status" value="1"/>
</dbReference>
<dbReference type="AlphaFoldDB" id="A0A857J616"/>
<feature type="domain" description="Peptidase S11 D-Ala-D-Ala carboxypeptidase A C-terminal" evidence="17">
    <location>
        <begin position="319"/>
        <end position="407"/>
    </location>
</feature>
<evidence type="ECO:0000256" key="12">
    <source>
        <dbReference type="ARBA" id="ARBA00034000"/>
    </source>
</evidence>
<dbReference type="InterPro" id="IPR015956">
    <property type="entry name" value="Peniciliin-bd_prot_C_sf"/>
</dbReference>
<evidence type="ECO:0000256" key="16">
    <source>
        <dbReference type="SAM" id="SignalP"/>
    </source>
</evidence>
<evidence type="ECO:0000256" key="8">
    <source>
        <dbReference type="ARBA" id="ARBA00022801"/>
    </source>
</evidence>
<comment type="catalytic activity">
    <reaction evidence="12">
        <text>Preferential cleavage: (Ac)2-L-Lys-D-Ala-|-D-Ala. Also transpeptidation of peptidyl-alanyl moieties that are N-acyl substituents of D-alanine.</text>
        <dbReference type="EC" id="3.4.16.4"/>
    </reaction>
</comment>
<comment type="similarity">
    <text evidence="3 15">Belongs to the peptidase S11 family.</text>
</comment>
<evidence type="ECO:0000256" key="4">
    <source>
        <dbReference type="ARBA" id="ARBA00012448"/>
    </source>
</evidence>
<dbReference type="PANTHER" id="PTHR21581">
    <property type="entry name" value="D-ALANYL-D-ALANINE CARBOXYPEPTIDASE"/>
    <property type="match status" value="1"/>
</dbReference>
<keyword evidence="9" id="KW-0133">Cell shape</keyword>
<feature type="active site" description="Proton acceptor" evidence="13">
    <location>
        <position position="107"/>
    </location>
</feature>
<dbReference type="UniPathway" id="UPA00219"/>
<dbReference type="Gene3D" id="3.40.710.10">
    <property type="entry name" value="DD-peptidase/beta-lactamase superfamily"/>
    <property type="match status" value="1"/>
</dbReference>
<feature type="active site" description="Acyl-ester intermediate" evidence="13">
    <location>
        <position position="104"/>
    </location>
</feature>
<evidence type="ECO:0000256" key="7">
    <source>
        <dbReference type="ARBA" id="ARBA00022729"/>
    </source>
</evidence>
<keyword evidence="10" id="KW-0573">Peptidoglycan synthesis</keyword>
<proteinExistence type="inferred from homology"/>
<comment type="function">
    <text evidence="1">Removes C-terminal D-alanyl residues from sugar-peptide cell wall precursors.</text>
</comment>
<feature type="active site" evidence="13">
    <location>
        <position position="167"/>
    </location>
</feature>
<reference evidence="18 19" key="1">
    <citation type="submission" date="2020-01" db="EMBL/GenBank/DDBJ databases">
        <title>Genome sequencing of strain KACC 21265.</title>
        <authorList>
            <person name="Heo J."/>
            <person name="Kim S.-J."/>
            <person name="Kim J.-S."/>
            <person name="Hong S.-B."/>
            <person name="Kwon S.-W."/>
        </authorList>
    </citation>
    <scope>NUCLEOTIDE SEQUENCE [LARGE SCALE GENOMIC DNA]</scope>
    <source>
        <strain evidence="18 19">KACC 21265</strain>
    </source>
</reference>
<dbReference type="KEGG" id="xyk:GT347_10935"/>
<dbReference type="SMART" id="SM00936">
    <property type="entry name" value="PBP5_C"/>
    <property type="match status" value="1"/>
</dbReference>
<evidence type="ECO:0000256" key="6">
    <source>
        <dbReference type="ARBA" id="ARBA00022670"/>
    </source>
</evidence>
<evidence type="ECO:0000256" key="3">
    <source>
        <dbReference type="ARBA" id="ARBA00007164"/>
    </source>
</evidence>
<dbReference type="RefSeq" id="WP_160551979.1">
    <property type="nucleotide sequence ID" value="NZ_CP047650.1"/>
</dbReference>
<evidence type="ECO:0000259" key="17">
    <source>
        <dbReference type="SMART" id="SM00936"/>
    </source>
</evidence>
<evidence type="ECO:0000313" key="19">
    <source>
        <dbReference type="Proteomes" id="UP000464787"/>
    </source>
</evidence>
<keyword evidence="8 18" id="KW-0378">Hydrolase</keyword>
<dbReference type="SUPFAM" id="SSF69189">
    <property type="entry name" value="Penicillin-binding protein associated domain"/>
    <property type="match status" value="1"/>
</dbReference>
<dbReference type="GO" id="GO:0006508">
    <property type="term" value="P:proteolysis"/>
    <property type="evidence" value="ECO:0007669"/>
    <property type="project" value="UniProtKB-KW"/>
</dbReference>
<dbReference type="SUPFAM" id="SSF56601">
    <property type="entry name" value="beta-lactamase/transpeptidase-like"/>
    <property type="match status" value="1"/>
</dbReference>
<dbReference type="PRINTS" id="PR00725">
    <property type="entry name" value="DADACBPTASE1"/>
</dbReference>
<dbReference type="InterPro" id="IPR037167">
    <property type="entry name" value="Peptidase_S11_C_sf"/>
</dbReference>
<evidence type="ECO:0000256" key="2">
    <source>
        <dbReference type="ARBA" id="ARBA00004752"/>
    </source>
</evidence>
<feature type="binding site" evidence="14">
    <location>
        <position position="269"/>
    </location>
    <ligand>
        <name>substrate</name>
    </ligand>
</feature>
<dbReference type="Proteomes" id="UP000464787">
    <property type="component" value="Chromosome"/>
</dbReference>
<evidence type="ECO:0000256" key="15">
    <source>
        <dbReference type="RuleBase" id="RU004016"/>
    </source>
</evidence>
<evidence type="ECO:0000256" key="11">
    <source>
        <dbReference type="ARBA" id="ARBA00023316"/>
    </source>
</evidence>
<dbReference type="Pfam" id="PF00768">
    <property type="entry name" value="Peptidase_S11"/>
    <property type="match status" value="1"/>
</dbReference>
<name>A0A857J616_9BURK</name>
<gene>
    <name evidence="18" type="ORF">GT347_10935</name>
</gene>
<evidence type="ECO:0000256" key="5">
    <source>
        <dbReference type="ARBA" id="ARBA00022645"/>
    </source>
</evidence>
<evidence type="ECO:0000256" key="14">
    <source>
        <dbReference type="PIRSR" id="PIRSR618044-2"/>
    </source>
</evidence>
<dbReference type="EMBL" id="CP047650">
    <property type="protein sequence ID" value="QHI98462.1"/>
    <property type="molecule type" value="Genomic_DNA"/>
</dbReference>
<evidence type="ECO:0000256" key="13">
    <source>
        <dbReference type="PIRSR" id="PIRSR618044-1"/>
    </source>
</evidence>
<dbReference type="PANTHER" id="PTHR21581:SF6">
    <property type="entry name" value="TRAFFICKING PROTEIN PARTICLE COMPLEX SUBUNIT 12"/>
    <property type="match status" value="1"/>
</dbReference>
<evidence type="ECO:0000313" key="18">
    <source>
        <dbReference type="EMBL" id="QHI98462.1"/>
    </source>
</evidence>
<dbReference type="InterPro" id="IPR018044">
    <property type="entry name" value="Peptidase_S11"/>
</dbReference>
<keyword evidence="5 18" id="KW-0121">Carboxypeptidase</keyword>
<feature type="chain" id="PRO_5032385411" description="serine-type D-Ala-D-Ala carboxypeptidase" evidence="16">
    <location>
        <begin position="28"/>
        <end position="421"/>
    </location>
</feature>
<keyword evidence="6" id="KW-0645">Protease</keyword>
<accession>A0A857J616</accession>
<protein>
    <recommendedName>
        <fullName evidence="4">serine-type D-Ala-D-Ala carboxypeptidase</fullName>
        <ecNumber evidence="4">3.4.16.4</ecNumber>
    </recommendedName>
</protein>
<sequence length="421" mass="44119">MPNKISTLSSTFLIAATCLTVGVGAQAASHAAKPAAAKAAKSAKAPRAAAAAAAAASGVPLLAGQTSAPGGAPSLPAKAWLLMDFDSGEVLASANPDEALPPASLTKMMTSFLVEQALRSGKLKQTDLVSVSQNAWCRGSSTESCMYLPLNGQATVIDLLRGIIIQSGNDASKAIAEHMAGSEENFAKLMNAEAQRLGMTHTHFVNPTGLPDPEHKSSARDLAILARAIIRDSSDFYPLYAEREFKYNGIKQGNRNALLYTDSTVDGLKTGHTQEAGYCLVTSSKRNGTRLITVMLNTSSAQARADATRTLLGWGFNNFEKVTPVQPNAVVASPAVRFGTVDTVAAGLQSPWSLMVPRGQQVQTTTEVLPNLEAPVAKGAVIGKVVAKVNGQPVGEAPLVAQAEVLRAGFLMRTWQRLTGK</sequence>
<dbReference type="InterPro" id="IPR012907">
    <property type="entry name" value="Peptidase_S11_C"/>
</dbReference>
<dbReference type="InterPro" id="IPR001967">
    <property type="entry name" value="Peptidase_S11_N"/>
</dbReference>
<keyword evidence="19" id="KW-1185">Reference proteome</keyword>
<organism evidence="18 19">
    <name type="scientific">Xylophilus rhododendri</name>
    <dbReference type="NCBI Taxonomy" id="2697032"/>
    <lineage>
        <taxon>Bacteria</taxon>
        <taxon>Pseudomonadati</taxon>
        <taxon>Pseudomonadota</taxon>
        <taxon>Betaproteobacteria</taxon>
        <taxon>Burkholderiales</taxon>
        <taxon>Xylophilus</taxon>
    </lineage>
</organism>
<dbReference type="GO" id="GO:0071555">
    <property type="term" value="P:cell wall organization"/>
    <property type="evidence" value="ECO:0007669"/>
    <property type="project" value="UniProtKB-KW"/>
</dbReference>
<evidence type="ECO:0000256" key="10">
    <source>
        <dbReference type="ARBA" id="ARBA00022984"/>
    </source>
</evidence>
<feature type="signal peptide" evidence="16">
    <location>
        <begin position="1"/>
        <end position="27"/>
    </location>
</feature>
<dbReference type="InterPro" id="IPR012338">
    <property type="entry name" value="Beta-lactam/transpept-like"/>
</dbReference>
<evidence type="ECO:0000256" key="1">
    <source>
        <dbReference type="ARBA" id="ARBA00003217"/>
    </source>
</evidence>
<keyword evidence="7 16" id="KW-0732">Signal</keyword>
<keyword evidence="11" id="KW-0961">Cell wall biogenesis/degradation</keyword>
<dbReference type="GO" id="GO:0009002">
    <property type="term" value="F:serine-type D-Ala-D-Ala carboxypeptidase activity"/>
    <property type="evidence" value="ECO:0007669"/>
    <property type="project" value="UniProtKB-EC"/>
</dbReference>
<dbReference type="Gene3D" id="2.60.410.10">
    <property type="entry name" value="D-Ala-D-Ala carboxypeptidase, C-terminal domain"/>
    <property type="match status" value="1"/>
</dbReference>
<comment type="pathway">
    <text evidence="2">Cell wall biogenesis; peptidoglycan biosynthesis.</text>
</comment>
<dbReference type="GO" id="GO:0008360">
    <property type="term" value="P:regulation of cell shape"/>
    <property type="evidence" value="ECO:0007669"/>
    <property type="project" value="UniProtKB-KW"/>
</dbReference>